<dbReference type="AlphaFoldDB" id="A0A098AX50"/>
<dbReference type="Gene3D" id="3.30.70.1880">
    <property type="entry name" value="Protein of unknown function DUF881"/>
    <property type="match status" value="1"/>
</dbReference>
<sequence>MKKRTLAIPLTLVALVLGFLLTLQMQTQKSVLELEKIQAQRAASARDFLAEAQEENKLLKEQHTALTAQLEEARTQGGTSPALLAELDRYRMMEGTVNVQGPGIVITIDDRQQEHKVVLPMSNEDLLEIINTLKFAGAEAISVNGQRVVASSAIVLSGTSTKLINQVPITRTEGVPYEILAIGNQDQLLDYFTQLKAQRLKQLGMSVSVSRKTVQIPSYKGVSPVKSPES</sequence>
<organism evidence="3">
    <name type="scientific">Desulfitobacterium hafniense</name>
    <name type="common">Desulfitobacterium frappieri</name>
    <dbReference type="NCBI Taxonomy" id="49338"/>
    <lineage>
        <taxon>Bacteria</taxon>
        <taxon>Bacillati</taxon>
        <taxon>Bacillota</taxon>
        <taxon>Clostridia</taxon>
        <taxon>Eubacteriales</taxon>
        <taxon>Desulfitobacteriaceae</taxon>
        <taxon>Desulfitobacterium</taxon>
    </lineage>
</organism>
<name>A0A098AX50_DESHA</name>
<protein>
    <recommendedName>
        <fullName evidence="4">DUF881 domain-containing protein</fullName>
    </recommendedName>
</protein>
<proteinExistence type="inferred from homology"/>
<dbReference type="PANTHER" id="PTHR37313:SF2">
    <property type="entry name" value="UPF0749 PROTEIN YLXX"/>
    <property type="match status" value="1"/>
</dbReference>
<dbReference type="OMA" id="YIVHESH"/>
<gene>
    <name evidence="3" type="ORF">DPCES_0299</name>
</gene>
<dbReference type="InterPro" id="IPR010273">
    <property type="entry name" value="DUF881"/>
</dbReference>
<evidence type="ECO:0000256" key="2">
    <source>
        <dbReference type="SAM" id="Coils"/>
    </source>
</evidence>
<dbReference type="PATRIC" id="fig|49338.4.peg.319"/>
<dbReference type="EMBL" id="LK996017">
    <property type="protein sequence ID" value="CDX00186.1"/>
    <property type="molecule type" value="Genomic_DNA"/>
</dbReference>
<evidence type="ECO:0008006" key="4">
    <source>
        <dbReference type="Google" id="ProtNLM"/>
    </source>
</evidence>
<dbReference type="PANTHER" id="PTHR37313">
    <property type="entry name" value="UPF0749 PROTEIN RV1825"/>
    <property type="match status" value="1"/>
</dbReference>
<evidence type="ECO:0000313" key="3">
    <source>
        <dbReference type="EMBL" id="CDX00186.1"/>
    </source>
</evidence>
<accession>A0A098AX50</accession>
<comment type="similarity">
    <text evidence="1">Belongs to the UPF0749 family.</text>
</comment>
<dbReference type="RefSeq" id="WP_005809742.1">
    <property type="nucleotide sequence ID" value="NZ_CABKQQ010000022.1"/>
</dbReference>
<evidence type="ECO:0000256" key="1">
    <source>
        <dbReference type="ARBA" id="ARBA00009108"/>
    </source>
</evidence>
<feature type="coiled-coil region" evidence="2">
    <location>
        <begin position="42"/>
        <end position="76"/>
    </location>
</feature>
<dbReference type="Pfam" id="PF05949">
    <property type="entry name" value="DUF881"/>
    <property type="match status" value="1"/>
</dbReference>
<keyword evidence="2" id="KW-0175">Coiled coil</keyword>
<reference evidence="3" key="1">
    <citation type="submission" date="2014-07" db="EMBL/GenBank/DDBJ databases">
        <authorList>
            <person name="Hornung V.Bastian."/>
        </authorList>
    </citation>
    <scope>NUCLEOTIDE SEQUENCE</scope>
    <source>
        <strain evidence="3">PCE-S</strain>
    </source>
</reference>